<evidence type="ECO:0000256" key="2">
    <source>
        <dbReference type="ARBA" id="ARBA00004123"/>
    </source>
</evidence>
<evidence type="ECO:0000256" key="1">
    <source>
        <dbReference type="ARBA" id="ARBA00001968"/>
    </source>
</evidence>
<evidence type="ECO:0000256" key="3">
    <source>
        <dbReference type="ARBA" id="ARBA00006958"/>
    </source>
</evidence>
<comment type="subcellular location">
    <subcellularLocation>
        <location evidence="2">Nucleus</location>
    </subcellularLocation>
</comment>
<dbReference type="GO" id="GO:0046872">
    <property type="term" value="F:metal ion binding"/>
    <property type="evidence" value="ECO:0007669"/>
    <property type="project" value="UniProtKB-KW"/>
</dbReference>
<reference evidence="9 10" key="1">
    <citation type="journal article" date="2024" name="Insects">
        <title>An Improved Chromosome-Level Genome Assembly of the Firefly Pyrocoelia pectoralis.</title>
        <authorList>
            <person name="Fu X."/>
            <person name="Meyer-Rochow V.B."/>
            <person name="Ballantyne L."/>
            <person name="Zhu X."/>
        </authorList>
    </citation>
    <scope>NUCLEOTIDE SEQUENCE [LARGE SCALE GENOMIC DNA]</scope>
    <source>
        <strain evidence="9">XCY_ONT2</strain>
    </source>
</reference>
<name>A0AAN7VNW2_9COLE</name>
<evidence type="ECO:0000313" key="9">
    <source>
        <dbReference type="EMBL" id="KAK5648294.1"/>
    </source>
</evidence>
<feature type="domain" description="DDE Tnp4" evidence="8">
    <location>
        <begin position="141"/>
        <end position="279"/>
    </location>
</feature>
<evidence type="ECO:0000256" key="6">
    <source>
        <dbReference type="ARBA" id="ARBA00022801"/>
    </source>
</evidence>
<protein>
    <recommendedName>
        <fullName evidence="8">DDE Tnp4 domain-containing protein</fullName>
    </recommendedName>
</protein>
<keyword evidence="7" id="KW-0539">Nucleus</keyword>
<keyword evidence="4" id="KW-0540">Nuclease</keyword>
<keyword evidence="10" id="KW-1185">Reference proteome</keyword>
<comment type="caution">
    <text evidence="9">The sequence shown here is derived from an EMBL/GenBank/DDBJ whole genome shotgun (WGS) entry which is preliminary data.</text>
</comment>
<evidence type="ECO:0000313" key="10">
    <source>
        <dbReference type="Proteomes" id="UP001329430"/>
    </source>
</evidence>
<proteinExistence type="inferred from homology"/>
<evidence type="ECO:0000256" key="4">
    <source>
        <dbReference type="ARBA" id="ARBA00022722"/>
    </source>
</evidence>
<dbReference type="InterPro" id="IPR027806">
    <property type="entry name" value="HARBI1_dom"/>
</dbReference>
<dbReference type="Proteomes" id="UP001329430">
    <property type="component" value="Chromosome 2"/>
</dbReference>
<evidence type="ECO:0000256" key="5">
    <source>
        <dbReference type="ARBA" id="ARBA00022723"/>
    </source>
</evidence>
<organism evidence="9 10">
    <name type="scientific">Pyrocoelia pectoralis</name>
    <dbReference type="NCBI Taxonomy" id="417401"/>
    <lineage>
        <taxon>Eukaryota</taxon>
        <taxon>Metazoa</taxon>
        <taxon>Ecdysozoa</taxon>
        <taxon>Arthropoda</taxon>
        <taxon>Hexapoda</taxon>
        <taxon>Insecta</taxon>
        <taxon>Pterygota</taxon>
        <taxon>Neoptera</taxon>
        <taxon>Endopterygota</taxon>
        <taxon>Coleoptera</taxon>
        <taxon>Polyphaga</taxon>
        <taxon>Elateriformia</taxon>
        <taxon>Elateroidea</taxon>
        <taxon>Lampyridae</taxon>
        <taxon>Lampyrinae</taxon>
        <taxon>Pyrocoelia</taxon>
    </lineage>
</organism>
<evidence type="ECO:0000259" key="8">
    <source>
        <dbReference type="Pfam" id="PF13359"/>
    </source>
</evidence>
<dbReference type="GO" id="GO:0005634">
    <property type="term" value="C:nucleus"/>
    <property type="evidence" value="ECO:0007669"/>
    <property type="project" value="UniProtKB-SubCell"/>
</dbReference>
<comment type="similarity">
    <text evidence="3">Belongs to the HARBI1 family.</text>
</comment>
<accession>A0AAN7VNW2</accession>
<dbReference type="PANTHER" id="PTHR22930">
    <property type="match status" value="1"/>
</dbReference>
<dbReference type="GO" id="GO:0004518">
    <property type="term" value="F:nuclease activity"/>
    <property type="evidence" value="ECO:0007669"/>
    <property type="project" value="UniProtKB-KW"/>
</dbReference>
<sequence>MEMQAAATISIVLVTSLVKSRRKVTKRKPRQWLQRRISRGLGVLQMLNELAIEDGVSYRNYLRMLEVTLRFIATGESYRSLMYSTRIHESSISRFVPQVWQAIYMHLKSNYIHTPNTAEEWLKIAEEFNYLWQFPNCLGALDGRHIKFRPPRSDGSFYYNYKGDHSIVLLAMANAKYKFTYVNVGCNGRVSDGGVFTLFRESMLSKAMTANTLNFPPPKCLLGRTKAVPYVVVADDAFPHKDVIMKPYPNRGLTHNERIFNYRLSRARRIIENAFGISMAFPANWLRGGN</sequence>
<keyword evidence="5" id="KW-0479">Metal-binding</keyword>
<dbReference type="PANTHER" id="PTHR22930:SF269">
    <property type="entry name" value="NUCLEASE HARBI1-LIKE PROTEIN"/>
    <property type="match status" value="1"/>
</dbReference>
<dbReference type="EMBL" id="JAVRBK010000002">
    <property type="protein sequence ID" value="KAK5648294.1"/>
    <property type="molecule type" value="Genomic_DNA"/>
</dbReference>
<dbReference type="InterPro" id="IPR045249">
    <property type="entry name" value="HARBI1-like"/>
</dbReference>
<dbReference type="AlphaFoldDB" id="A0AAN7VNW2"/>
<dbReference type="Pfam" id="PF13359">
    <property type="entry name" value="DDE_Tnp_4"/>
    <property type="match status" value="1"/>
</dbReference>
<comment type="cofactor">
    <cofactor evidence="1">
        <name>a divalent metal cation</name>
        <dbReference type="ChEBI" id="CHEBI:60240"/>
    </cofactor>
</comment>
<dbReference type="GO" id="GO:0016787">
    <property type="term" value="F:hydrolase activity"/>
    <property type="evidence" value="ECO:0007669"/>
    <property type="project" value="UniProtKB-KW"/>
</dbReference>
<keyword evidence="6" id="KW-0378">Hydrolase</keyword>
<gene>
    <name evidence="9" type="ORF">RI129_003186</name>
</gene>
<evidence type="ECO:0000256" key="7">
    <source>
        <dbReference type="ARBA" id="ARBA00023242"/>
    </source>
</evidence>